<dbReference type="PANTHER" id="PTHR22835:SF677">
    <property type="entry name" value="ACETYLAJMALAN ESTERASE-LIKE"/>
    <property type="match status" value="1"/>
</dbReference>
<dbReference type="CDD" id="cd01837">
    <property type="entry name" value="SGNH_plant_lipase_like"/>
    <property type="match status" value="1"/>
</dbReference>
<evidence type="ECO:0000313" key="5">
    <source>
        <dbReference type="Proteomes" id="UP001652660"/>
    </source>
</evidence>
<dbReference type="InterPro" id="IPR036514">
    <property type="entry name" value="SGNH_hydro_sf"/>
</dbReference>
<dbReference type="InterPro" id="IPR035669">
    <property type="entry name" value="SGNH_plant_lipase-like"/>
</dbReference>
<keyword evidence="5" id="KW-1185">Reference proteome</keyword>
<keyword evidence="2" id="KW-0732">Signal</keyword>
<evidence type="ECO:0000313" key="6">
    <source>
        <dbReference type="RefSeq" id="XP_027086397.1"/>
    </source>
</evidence>
<accession>A0A6P6U7F3</accession>
<organism evidence="5 6">
    <name type="scientific">Coffea arabica</name>
    <name type="common">Arabian coffee</name>
    <dbReference type="NCBI Taxonomy" id="13443"/>
    <lineage>
        <taxon>Eukaryota</taxon>
        <taxon>Viridiplantae</taxon>
        <taxon>Streptophyta</taxon>
        <taxon>Embryophyta</taxon>
        <taxon>Tracheophyta</taxon>
        <taxon>Spermatophyta</taxon>
        <taxon>Magnoliopsida</taxon>
        <taxon>eudicotyledons</taxon>
        <taxon>Gunneridae</taxon>
        <taxon>Pentapetalae</taxon>
        <taxon>asterids</taxon>
        <taxon>lamiids</taxon>
        <taxon>Gentianales</taxon>
        <taxon>Rubiaceae</taxon>
        <taxon>Ixoroideae</taxon>
        <taxon>Gardenieae complex</taxon>
        <taxon>Bertiereae - Coffeeae clade</taxon>
        <taxon>Coffeeae</taxon>
        <taxon>Coffea</taxon>
    </lineage>
</organism>
<reference evidence="6" key="2">
    <citation type="submission" date="2025-08" db="UniProtKB">
        <authorList>
            <consortium name="RefSeq"/>
        </authorList>
    </citation>
    <scope>IDENTIFICATION</scope>
    <source>
        <tissue evidence="6">Leaves</tissue>
    </source>
</reference>
<dbReference type="Pfam" id="PF00657">
    <property type="entry name" value="Lipase_GDSL"/>
    <property type="match status" value="1"/>
</dbReference>
<dbReference type="RefSeq" id="XP_027086397.1">
    <property type="nucleotide sequence ID" value="XM_027230596.1"/>
</dbReference>
<keyword evidence="3" id="KW-0378">Hydrolase</keyword>
<dbReference type="InterPro" id="IPR001087">
    <property type="entry name" value="GDSL"/>
</dbReference>
<dbReference type="OrthoDB" id="1600564at2759"/>
<evidence type="ECO:0000256" key="2">
    <source>
        <dbReference type="ARBA" id="ARBA00022729"/>
    </source>
</evidence>
<keyword evidence="4" id="KW-0325">Glycoprotein</keyword>
<comment type="similarity">
    <text evidence="1">Belongs to the 'GDSL' lipolytic enzyme family.</text>
</comment>
<name>A0A6P6U7F3_COFAR</name>
<evidence type="ECO:0000256" key="3">
    <source>
        <dbReference type="ARBA" id="ARBA00022801"/>
    </source>
</evidence>
<gene>
    <name evidence="6" type="primary">LOC113708127</name>
</gene>
<dbReference type="PANTHER" id="PTHR22835">
    <property type="entry name" value="ZINC FINGER FYVE DOMAIN CONTAINING PROTEIN"/>
    <property type="match status" value="1"/>
</dbReference>
<evidence type="ECO:0000256" key="1">
    <source>
        <dbReference type="ARBA" id="ARBA00008668"/>
    </source>
</evidence>
<dbReference type="GO" id="GO:0016788">
    <property type="term" value="F:hydrolase activity, acting on ester bonds"/>
    <property type="evidence" value="ECO:0007669"/>
    <property type="project" value="InterPro"/>
</dbReference>
<sequence length="339" mass="37914">MFGDLISDTGNIILKGGLASVSLSSRLPYGMTSFHRPTGRCSNGLLMIDFISRALNLPLLNLYLKRTGVFNRGVDFAVAESTALDTSFFPARNIPVPISNTPLSAQMQWFKDHLKSVCRSPSDCAARLQRSLIMMGEIGGNDYKHAFFNVKSIQEVRTYVPHVVSATINGVKEVVGLGAVCVVLPRNLPIGCIPIYLTCFANRDPEAYDLMGCLREVNEFARYHNNYLQRALHSLRQKLKRDNPNMVVVYADYYGALESVPARALFLGFDRGSLLKSCCGIGGIYNYDGRRMCGTPGVPVCREPEKYIHLDGIHMTHKTYRHMSEFLIGDMLSKMQRVW</sequence>
<protein>
    <submittedName>
        <fullName evidence="6">GDSL esterase/lipase At5g03980-like</fullName>
    </submittedName>
</protein>
<reference evidence="5" key="1">
    <citation type="journal article" date="2025" name="Foods">
        <title>Unveiling the Microbial Signatures of Arabica Coffee Cherries: Insights into Ripeness Specific Diversity, Functional Traits, and Implications for Quality and Safety.</title>
        <authorList>
            <consortium name="RefSeq"/>
            <person name="Tenea G.N."/>
            <person name="Cifuentes V."/>
            <person name="Reyes P."/>
            <person name="Cevallos-Vallejos M."/>
        </authorList>
    </citation>
    <scope>NUCLEOTIDE SEQUENCE [LARGE SCALE GENOMIC DNA]</scope>
</reference>
<evidence type="ECO:0000256" key="4">
    <source>
        <dbReference type="ARBA" id="ARBA00023180"/>
    </source>
</evidence>
<dbReference type="Proteomes" id="UP001652660">
    <property type="component" value="Chromosome 9c"/>
</dbReference>
<dbReference type="GeneID" id="113708127"/>
<proteinExistence type="inferred from homology"/>
<dbReference type="AlphaFoldDB" id="A0A6P6U7F3"/>
<dbReference type="Gene3D" id="3.40.50.1110">
    <property type="entry name" value="SGNH hydrolase"/>
    <property type="match status" value="1"/>
</dbReference>